<dbReference type="SUPFAM" id="SSF88659">
    <property type="entry name" value="Sigma3 and sigma4 domains of RNA polymerase sigma factors"/>
    <property type="match status" value="1"/>
</dbReference>
<dbReference type="InterPro" id="IPR007627">
    <property type="entry name" value="RNA_pol_sigma70_r2"/>
</dbReference>
<dbReference type="PANTHER" id="PTHR43133">
    <property type="entry name" value="RNA POLYMERASE ECF-TYPE SIGMA FACTO"/>
    <property type="match status" value="1"/>
</dbReference>
<dbReference type="NCBIfam" id="TIGR02937">
    <property type="entry name" value="sigma70-ECF"/>
    <property type="match status" value="1"/>
</dbReference>
<dbReference type="PANTHER" id="PTHR43133:SF63">
    <property type="entry name" value="RNA POLYMERASE SIGMA FACTOR FECI-RELATED"/>
    <property type="match status" value="1"/>
</dbReference>
<evidence type="ECO:0000259" key="5">
    <source>
        <dbReference type="Pfam" id="PF04542"/>
    </source>
</evidence>
<proteinExistence type="inferred from homology"/>
<evidence type="ECO:0000256" key="3">
    <source>
        <dbReference type="ARBA" id="ARBA00023082"/>
    </source>
</evidence>
<gene>
    <name evidence="7" type="ORF">JM946_09015</name>
</gene>
<dbReference type="InterPro" id="IPR014284">
    <property type="entry name" value="RNA_pol_sigma-70_dom"/>
</dbReference>
<dbReference type="InterPro" id="IPR013324">
    <property type="entry name" value="RNA_pol_sigma_r3/r4-like"/>
</dbReference>
<dbReference type="InterPro" id="IPR013249">
    <property type="entry name" value="RNA_pol_sigma70_r4_t2"/>
</dbReference>
<feature type="domain" description="RNA polymerase sigma-70 region 2" evidence="5">
    <location>
        <begin position="2"/>
        <end position="51"/>
    </location>
</feature>
<reference evidence="7 8" key="1">
    <citation type="journal article" date="2021" name="Int. J. Syst. Evol. Microbiol.">
        <title>Steroidobacter gossypii sp. nov., isolated from soil of cotton cropping field.</title>
        <authorList>
            <person name="Huang R."/>
            <person name="Yang S."/>
            <person name="Zhen C."/>
            <person name="Liu W."/>
        </authorList>
    </citation>
    <scope>NUCLEOTIDE SEQUENCE [LARGE SCALE GENOMIC DNA]</scope>
    <source>
        <strain evidence="7 8">S1-65</strain>
    </source>
</reference>
<organism evidence="7 8">
    <name type="scientific">Steroidobacter gossypii</name>
    <dbReference type="NCBI Taxonomy" id="2805490"/>
    <lineage>
        <taxon>Bacteria</taxon>
        <taxon>Pseudomonadati</taxon>
        <taxon>Pseudomonadota</taxon>
        <taxon>Gammaproteobacteria</taxon>
        <taxon>Steroidobacterales</taxon>
        <taxon>Steroidobacteraceae</taxon>
        <taxon>Steroidobacter</taxon>
    </lineage>
</organism>
<keyword evidence="3" id="KW-0731">Sigma factor</keyword>
<evidence type="ECO:0000313" key="7">
    <source>
        <dbReference type="EMBL" id="MBM0104888.1"/>
    </source>
</evidence>
<dbReference type="Gene3D" id="1.10.10.10">
    <property type="entry name" value="Winged helix-like DNA-binding domain superfamily/Winged helix DNA-binding domain"/>
    <property type="match status" value="1"/>
</dbReference>
<name>A0ABS1WVA5_9GAMM</name>
<keyword evidence="4" id="KW-0804">Transcription</keyword>
<dbReference type="InterPro" id="IPR039425">
    <property type="entry name" value="RNA_pol_sigma-70-like"/>
</dbReference>
<keyword evidence="8" id="KW-1185">Reference proteome</keyword>
<evidence type="ECO:0000259" key="6">
    <source>
        <dbReference type="Pfam" id="PF08281"/>
    </source>
</evidence>
<keyword evidence="2" id="KW-0805">Transcription regulation</keyword>
<dbReference type="Pfam" id="PF08281">
    <property type="entry name" value="Sigma70_r4_2"/>
    <property type="match status" value="1"/>
</dbReference>
<dbReference type="InterPro" id="IPR013325">
    <property type="entry name" value="RNA_pol_sigma_r2"/>
</dbReference>
<evidence type="ECO:0000256" key="2">
    <source>
        <dbReference type="ARBA" id="ARBA00023015"/>
    </source>
</evidence>
<dbReference type="EMBL" id="JAEVLS010000002">
    <property type="protein sequence ID" value="MBM0104888.1"/>
    <property type="molecule type" value="Genomic_DNA"/>
</dbReference>
<evidence type="ECO:0000313" key="8">
    <source>
        <dbReference type="Proteomes" id="UP000661077"/>
    </source>
</evidence>
<dbReference type="Gene3D" id="1.10.1740.10">
    <property type="match status" value="1"/>
</dbReference>
<dbReference type="InterPro" id="IPR036388">
    <property type="entry name" value="WH-like_DNA-bd_sf"/>
</dbReference>
<feature type="domain" description="RNA polymerase sigma factor 70 region 4 type 2" evidence="6">
    <location>
        <begin position="80"/>
        <end position="132"/>
    </location>
</feature>
<accession>A0ABS1WVA5</accession>
<evidence type="ECO:0000256" key="4">
    <source>
        <dbReference type="ARBA" id="ARBA00023163"/>
    </source>
</evidence>
<comment type="similarity">
    <text evidence="1">Belongs to the sigma-70 factor family. ECF subfamily.</text>
</comment>
<evidence type="ECO:0000256" key="1">
    <source>
        <dbReference type="ARBA" id="ARBA00010641"/>
    </source>
</evidence>
<dbReference type="Proteomes" id="UP000661077">
    <property type="component" value="Unassembled WGS sequence"/>
</dbReference>
<sequence length="138" mass="15610">MRSSVDVQDLAQETYLRLLRSRDLSDVRKPLAYLLQVASHVALEWGNRQARNAALGVVEAKDLIDEQLPELELDAGLTQQRIEQTLAACSPTMRAVLLLRLRDQRSCQEIANDLGISMRTVQRHLENGYARLRMAIEG</sequence>
<dbReference type="SUPFAM" id="SSF88946">
    <property type="entry name" value="Sigma2 domain of RNA polymerase sigma factors"/>
    <property type="match status" value="1"/>
</dbReference>
<protein>
    <submittedName>
        <fullName evidence="7">Sigma-70 family RNA polymerase sigma factor</fullName>
    </submittedName>
</protein>
<dbReference type="Pfam" id="PF04542">
    <property type="entry name" value="Sigma70_r2"/>
    <property type="match status" value="1"/>
</dbReference>
<comment type="caution">
    <text evidence="7">The sequence shown here is derived from an EMBL/GenBank/DDBJ whole genome shotgun (WGS) entry which is preliminary data.</text>
</comment>